<reference evidence="3 4" key="1">
    <citation type="submission" date="2018-09" db="EMBL/GenBank/DDBJ databases">
        <authorList>
            <person name="Li J."/>
        </authorList>
    </citation>
    <scope>NUCLEOTIDE SEQUENCE [LARGE SCALE GENOMIC DNA]</scope>
    <source>
        <strain evidence="3 4">2129</strain>
    </source>
</reference>
<keyword evidence="2" id="KW-0812">Transmembrane</keyword>
<organism evidence="3 4">
    <name type="scientific">Actinomyces lilanjuaniae</name>
    <dbReference type="NCBI Taxonomy" id="2321394"/>
    <lineage>
        <taxon>Bacteria</taxon>
        <taxon>Bacillati</taxon>
        <taxon>Actinomycetota</taxon>
        <taxon>Actinomycetes</taxon>
        <taxon>Actinomycetales</taxon>
        <taxon>Actinomycetaceae</taxon>
        <taxon>Actinomyces</taxon>
    </lineage>
</organism>
<proteinExistence type="predicted"/>
<dbReference type="EMBL" id="CP032514">
    <property type="protein sequence ID" value="AYD90564.1"/>
    <property type="molecule type" value="Genomic_DNA"/>
</dbReference>
<accession>A0ABM6Z5S4</accession>
<sequence length="153" mass="16581">MTQSPVPGQPYYPQQPSAPSAPAPGQPYPSQQFQAAPTVSAPAPGAGAPGQPYPPQAPDSFFGNLFDTSKGYVERYGRAVLVVAVVAIVVNWLYSGYNAGANHFNSRTYETEFSFSEFVVDLLMRAPWNVTLILLVRLFVELVRSSVRIGARS</sequence>
<gene>
    <name evidence="3" type="ORF">D5R93_12165</name>
</gene>
<evidence type="ECO:0000256" key="2">
    <source>
        <dbReference type="SAM" id="Phobius"/>
    </source>
</evidence>
<evidence type="ECO:0000313" key="3">
    <source>
        <dbReference type="EMBL" id="AYD90564.1"/>
    </source>
</evidence>
<feature type="transmembrane region" description="Helical" evidence="2">
    <location>
        <begin position="76"/>
        <end position="94"/>
    </location>
</feature>
<name>A0ABM6Z5S4_9ACTO</name>
<feature type="compositionally biased region" description="Low complexity" evidence="1">
    <location>
        <begin position="1"/>
        <end position="18"/>
    </location>
</feature>
<keyword evidence="4" id="KW-1185">Reference proteome</keyword>
<dbReference type="RefSeq" id="WP_119835501.1">
    <property type="nucleotide sequence ID" value="NZ_CP032514.1"/>
</dbReference>
<feature type="compositionally biased region" description="Low complexity" evidence="1">
    <location>
        <begin position="28"/>
        <end position="50"/>
    </location>
</feature>
<dbReference type="Proteomes" id="UP000273001">
    <property type="component" value="Chromosome"/>
</dbReference>
<keyword evidence="2" id="KW-1133">Transmembrane helix</keyword>
<protein>
    <submittedName>
        <fullName evidence="3">Collagen-like protein</fullName>
    </submittedName>
</protein>
<evidence type="ECO:0000313" key="4">
    <source>
        <dbReference type="Proteomes" id="UP000273001"/>
    </source>
</evidence>
<feature type="region of interest" description="Disordered" evidence="1">
    <location>
        <begin position="1"/>
        <end position="56"/>
    </location>
</feature>
<keyword evidence="2" id="KW-0472">Membrane</keyword>
<evidence type="ECO:0000256" key="1">
    <source>
        <dbReference type="SAM" id="MobiDB-lite"/>
    </source>
</evidence>
<feature type="transmembrane region" description="Helical" evidence="2">
    <location>
        <begin position="126"/>
        <end position="143"/>
    </location>
</feature>